<comment type="caution">
    <text evidence="1">The sequence shown here is derived from an EMBL/GenBank/DDBJ whole genome shotgun (WGS) entry which is preliminary data.</text>
</comment>
<protein>
    <submittedName>
        <fullName evidence="1">Uncharacterized protein</fullName>
    </submittedName>
</protein>
<name>A0ACC1U2Q3_9AGAR</name>
<organism evidence="1 2">
    <name type="scientific">Lentinula aff. lateritia</name>
    <dbReference type="NCBI Taxonomy" id="2804960"/>
    <lineage>
        <taxon>Eukaryota</taxon>
        <taxon>Fungi</taxon>
        <taxon>Dikarya</taxon>
        <taxon>Basidiomycota</taxon>
        <taxon>Agaricomycotina</taxon>
        <taxon>Agaricomycetes</taxon>
        <taxon>Agaricomycetidae</taxon>
        <taxon>Agaricales</taxon>
        <taxon>Marasmiineae</taxon>
        <taxon>Omphalotaceae</taxon>
        <taxon>Lentinula</taxon>
    </lineage>
</organism>
<dbReference type="Proteomes" id="UP001163835">
    <property type="component" value="Unassembled WGS sequence"/>
</dbReference>
<gene>
    <name evidence="1" type="ORF">F5876DRAFT_75944</name>
</gene>
<reference evidence="1" key="1">
    <citation type="submission" date="2022-09" db="EMBL/GenBank/DDBJ databases">
        <title>A Global Phylogenomic Analysis of the Shiitake Genus Lentinula.</title>
        <authorList>
            <consortium name="DOE Joint Genome Institute"/>
            <person name="Sierra-Patev S."/>
            <person name="Min B."/>
            <person name="Naranjo-Ortiz M."/>
            <person name="Looney B."/>
            <person name="Konkel Z."/>
            <person name="Slot J.C."/>
            <person name="Sakamoto Y."/>
            <person name="Steenwyk J.L."/>
            <person name="Rokas A."/>
            <person name="Carro J."/>
            <person name="Camarero S."/>
            <person name="Ferreira P."/>
            <person name="Molpeceres G."/>
            <person name="Ruiz-Duenas F.J."/>
            <person name="Serrano A."/>
            <person name="Henrissat B."/>
            <person name="Drula E."/>
            <person name="Hughes K.W."/>
            <person name="Mata J.L."/>
            <person name="Ishikawa N.K."/>
            <person name="Vargas-Isla R."/>
            <person name="Ushijima S."/>
            <person name="Smith C.A."/>
            <person name="Ahrendt S."/>
            <person name="Andreopoulos W."/>
            <person name="He G."/>
            <person name="Labutti K."/>
            <person name="Lipzen A."/>
            <person name="Ng V."/>
            <person name="Riley R."/>
            <person name="Sandor L."/>
            <person name="Barry K."/>
            <person name="Martinez A.T."/>
            <person name="Xiao Y."/>
            <person name="Gibbons J.G."/>
            <person name="Terashima K."/>
            <person name="Grigoriev I.V."/>
            <person name="Hibbett D.S."/>
        </authorList>
    </citation>
    <scope>NUCLEOTIDE SEQUENCE</scope>
    <source>
        <strain evidence="1">TMI1499</strain>
    </source>
</reference>
<dbReference type="EMBL" id="MU795064">
    <property type="protein sequence ID" value="KAJ3811295.1"/>
    <property type="molecule type" value="Genomic_DNA"/>
</dbReference>
<evidence type="ECO:0000313" key="2">
    <source>
        <dbReference type="Proteomes" id="UP001163835"/>
    </source>
</evidence>
<accession>A0ACC1U2Q3</accession>
<sequence>MEYGDEGKYVYRTMDSEEKFVKDFELYHPTPLTAGIATLPNDAHFSAVTVCVLTVLNCGKFAGDGSEVSRFGTSTLFQPQPIRSPTYPLATYGPFPNVYSPFSTRSGPPSPSPYGYSSHRSPQYSPDGLRTLSRSGSRKSSRSPISRSPSHSELSRNSSYRSNLNNSAFRPVSIMSKKNNSNGNGSGSGIRNGNTNEGSNSRKGGSEIDGGEEQQRVAAEDYGSSGSSGGPSSSMNPSPISPSAADTTAVGQGAISISASMSTNGGKPARKDKAVQWLDHHLNSQAAQAQAQAHAQHRDIDLNDPPASATQGLGLIVDGSLIDNQTSAQVSERLKQLKDLKQRRLKGQQFESEGLKIKEMQLEKITEDNGRRSWSPHALDEKGIDPNPFIELTTALERHQSKSLPRAGNSNFSLTLPRMPPSAYPQSDSATTEKSKATAPAPSVPFLPPPPVPWVHYFPPPRPRAGMTPVHLPPIESHALKDFPQSTAPRGVESSPTDTSLPTPNRPVSGISGLQTPARASTTAESSPDTAMRHAMLPIVPKEDLHPSMIGPGSNIGVKGFWANLQCHSSFPDPTRIPLLPTPTFLHTLLTLHIPF</sequence>
<keyword evidence="2" id="KW-1185">Reference proteome</keyword>
<evidence type="ECO:0000313" key="1">
    <source>
        <dbReference type="EMBL" id="KAJ3811295.1"/>
    </source>
</evidence>
<proteinExistence type="predicted"/>